<comment type="caution">
    <text evidence="2">The sequence shown here is derived from an EMBL/GenBank/DDBJ whole genome shotgun (WGS) entry which is preliminary data.</text>
</comment>
<dbReference type="Pfam" id="PF06902">
    <property type="entry name" value="Fer4_19"/>
    <property type="match status" value="1"/>
</dbReference>
<feature type="domain" description="Divergent 4Fe-4S mono-cluster" evidence="1">
    <location>
        <begin position="11"/>
        <end position="71"/>
    </location>
</feature>
<dbReference type="Proteomes" id="UP001257277">
    <property type="component" value="Unassembled WGS sequence"/>
</dbReference>
<accession>A0ABU3LH58</accession>
<name>A0ABU3LH58_9FLAO</name>
<protein>
    <submittedName>
        <fullName evidence="2">(4Fe-4S)-binding protein</fullName>
    </submittedName>
</protein>
<evidence type="ECO:0000259" key="1">
    <source>
        <dbReference type="Pfam" id="PF06902"/>
    </source>
</evidence>
<proteinExistence type="predicted"/>
<dbReference type="EMBL" id="JAVTTO010000004">
    <property type="protein sequence ID" value="MDT7832980.1"/>
    <property type="molecule type" value="Genomic_DNA"/>
</dbReference>
<evidence type="ECO:0000313" key="3">
    <source>
        <dbReference type="Proteomes" id="UP001257277"/>
    </source>
</evidence>
<reference evidence="2 3" key="1">
    <citation type="submission" date="2023-09" db="EMBL/GenBank/DDBJ databases">
        <title>Novel taxa isolated from Blanes Bay.</title>
        <authorList>
            <person name="Rey-Velasco X."/>
            <person name="Lucena T."/>
        </authorList>
    </citation>
    <scope>NUCLEOTIDE SEQUENCE [LARGE SCALE GENOMIC DNA]</scope>
    <source>
        <strain evidence="2 3">S356</strain>
    </source>
</reference>
<keyword evidence="3" id="KW-1185">Reference proteome</keyword>
<evidence type="ECO:0000313" key="2">
    <source>
        <dbReference type="EMBL" id="MDT7832980.1"/>
    </source>
</evidence>
<organism evidence="2 3">
    <name type="scientific">Asprobacillus argus</name>
    <dbReference type="NCBI Taxonomy" id="3076534"/>
    <lineage>
        <taxon>Bacteria</taxon>
        <taxon>Pseudomonadati</taxon>
        <taxon>Bacteroidota</taxon>
        <taxon>Flavobacteriia</taxon>
        <taxon>Flavobacteriales</taxon>
        <taxon>Flavobacteriaceae</taxon>
        <taxon>Asprobacillus</taxon>
    </lineage>
</organism>
<sequence length="73" mass="8446">MENKKPIVKEYTNGEVTVVWQPHMCTHSKKCWKELLPVFDPRRKPWVDMDAANSDRIAAQVHRCPSKALSIKA</sequence>
<gene>
    <name evidence="2" type="ORF">RQM59_11350</name>
</gene>
<dbReference type="RefSeq" id="WP_349242231.1">
    <property type="nucleotide sequence ID" value="NZ_JAVTTO010000004.1"/>
</dbReference>
<dbReference type="InterPro" id="IPR010693">
    <property type="entry name" value="Divergent_4Fe-4S_mono-cluster"/>
</dbReference>